<accession>A0A4S8QGK4</accession>
<evidence type="ECO:0000313" key="6">
    <source>
        <dbReference type="Proteomes" id="UP000308760"/>
    </source>
</evidence>
<evidence type="ECO:0000256" key="1">
    <source>
        <dbReference type="ARBA" id="ARBA00022679"/>
    </source>
</evidence>
<comment type="caution">
    <text evidence="5">The sequence shown here is derived from an EMBL/GenBank/DDBJ whole genome shotgun (WGS) entry which is preliminary data.</text>
</comment>
<dbReference type="InterPro" id="IPR002123">
    <property type="entry name" value="Plipid/glycerol_acylTrfase"/>
</dbReference>
<dbReference type="SUPFAM" id="SSF69593">
    <property type="entry name" value="Glycerol-3-phosphate (1)-acyltransferase"/>
    <property type="match status" value="1"/>
</dbReference>
<organism evidence="5 6">
    <name type="scientific">Glycomyces buryatensis</name>
    <dbReference type="NCBI Taxonomy" id="2570927"/>
    <lineage>
        <taxon>Bacteria</taxon>
        <taxon>Bacillati</taxon>
        <taxon>Actinomycetota</taxon>
        <taxon>Actinomycetes</taxon>
        <taxon>Glycomycetales</taxon>
        <taxon>Glycomycetaceae</taxon>
        <taxon>Glycomyces</taxon>
    </lineage>
</organism>
<dbReference type="Pfam" id="PF01553">
    <property type="entry name" value="Acyltransferase"/>
    <property type="match status" value="1"/>
</dbReference>
<dbReference type="GO" id="GO:0006654">
    <property type="term" value="P:phosphatidic acid biosynthetic process"/>
    <property type="evidence" value="ECO:0007669"/>
    <property type="project" value="TreeGrafter"/>
</dbReference>
<keyword evidence="6" id="KW-1185">Reference proteome</keyword>
<dbReference type="GO" id="GO:0005886">
    <property type="term" value="C:plasma membrane"/>
    <property type="evidence" value="ECO:0007669"/>
    <property type="project" value="TreeGrafter"/>
</dbReference>
<dbReference type="PANTHER" id="PTHR10434:SF55">
    <property type="entry name" value="POSSIBLE ACYLTRANSFERASE"/>
    <property type="match status" value="1"/>
</dbReference>
<feature type="region of interest" description="Disordered" evidence="3">
    <location>
        <begin position="234"/>
        <end position="260"/>
    </location>
</feature>
<proteinExistence type="predicted"/>
<dbReference type="EMBL" id="STGY01000062">
    <property type="protein sequence ID" value="THV39794.1"/>
    <property type="molecule type" value="Genomic_DNA"/>
</dbReference>
<dbReference type="CDD" id="cd07989">
    <property type="entry name" value="LPLAT_AGPAT-like"/>
    <property type="match status" value="1"/>
</dbReference>
<dbReference type="AlphaFoldDB" id="A0A4S8QGK4"/>
<protein>
    <submittedName>
        <fullName evidence="5">1-acyl-sn-glycerol-3-phosphate acyltransferase</fullName>
    </submittedName>
</protein>
<keyword evidence="2 5" id="KW-0012">Acyltransferase</keyword>
<dbReference type="Proteomes" id="UP000308760">
    <property type="component" value="Unassembled WGS sequence"/>
</dbReference>
<feature type="domain" description="Phospholipid/glycerol acyltransferase" evidence="4">
    <location>
        <begin position="55"/>
        <end position="173"/>
    </location>
</feature>
<gene>
    <name evidence="5" type="ORF">FAB82_16895</name>
</gene>
<evidence type="ECO:0000256" key="3">
    <source>
        <dbReference type="SAM" id="MobiDB-lite"/>
    </source>
</evidence>
<evidence type="ECO:0000259" key="4">
    <source>
        <dbReference type="SMART" id="SM00563"/>
    </source>
</evidence>
<dbReference type="PANTHER" id="PTHR10434">
    <property type="entry name" value="1-ACYL-SN-GLYCEROL-3-PHOSPHATE ACYLTRANSFERASE"/>
    <property type="match status" value="1"/>
</dbReference>
<name>A0A4S8QGK4_9ACTN</name>
<reference evidence="6" key="1">
    <citation type="submission" date="2019-04" db="EMBL/GenBank/DDBJ databases">
        <title>Nocardioides xinjiangensis sp. nov.</title>
        <authorList>
            <person name="Liu S."/>
        </authorList>
    </citation>
    <scope>NUCLEOTIDE SEQUENCE [LARGE SCALE GENOMIC DNA]</scope>
    <source>
        <strain evidence="6">18</strain>
    </source>
</reference>
<dbReference type="OrthoDB" id="9806008at2"/>
<reference evidence="5 6" key="2">
    <citation type="submission" date="2019-05" db="EMBL/GenBank/DDBJ databases">
        <title>Glycomyces buryatensis sp. nov.</title>
        <authorList>
            <person name="Nikitina E."/>
        </authorList>
    </citation>
    <scope>NUCLEOTIDE SEQUENCE [LARGE SCALE GENOMIC DNA]</scope>
    <source>
        <strain evidence="5 6">18</strain>
    </source>
</reference>
<dbReference type="RefSeq" id="WP_136535713.1">
    <property type="nucleotide sequence ID" value="NZ_STGY01000062.1"/>
</dbReference>
<evidence type="ECO:0000256" key="2">
    <source>
        <dbReference type="ARBA" id="ARBA00023315"/>
    </source>
</evidence>
<evidence type="ECO:0000313" key="5">
    <source>
        <dbReference type="EMBL" id="THV39794.1"/>
    </source>
</evidence>
<sequence>MNEQTGEAHYAFRRKGGDRLPWFTHLAGNLVKGGLLPLTKREWSGMENVPLDGPVIMVWNHYSDFDPLPVAHFAYNTGRHPRFLLKHSLVKIPVLGPMIRATEQIPVYRGSADAAESLREAIAILKRGGSVVLSPEGTVTKEPDRWPMRGKTGVARLVMETGAPVVPIVQWGSLEIHDRKRDPKFRLGMRKKVTVAALPAVDLSEWDGAEITRENLTAITDRIMEALSGGLAEMRGEAAPPLFDPRQNRKQQSEESEPNE</sequence>
<dbReference type="GO" id="GO:0003841">
    <property type="term" value="F:1-acylglycerol-3-phosphate O-acyltransferase activity"/>
    <property type="evidence" value="ECO:0007669"/>
    <property type="project" value="TreeGrafter"/>
</dbReference>
<dbReference type="SMART" id="SM00563">
    <property type="entry name" value="PlsC"/>
    <property type="match status" value="1"/>
</dbReference>
<keyword evidence="1 5" id="KW-0808">Transferase</keyword>